<dbReference type="Gene3D" id="3.40.630.30">
    <property type="match status" value="1"/>
</dbReference>
<dbReference type="KEGG" id="cint:HZF06_08345"/>
<dbReference type="SUPFAM" id="SSF55729">
    <property type="entry name" value="Acyl-CoA N-acyltransferases (Nat)"/>
    <property type="match status" value="1"/>
</dbReference>
<dbReference type="PANTHER" id="PTHR20958:SF6">
    <property type="entry name" value="GLYCINE N-ACYLTRANSFERASE-LIKE PROTEIN"/>
    <property type="match status" value="1"/>
</dbReference>
<proteinExistence type="predicted"/>
<accession>A0A7D7A2F8</accession>
<gene>
    <name evidence="2" type="ORF">HZF06_08345</name>
</gene>
<dbReference type="InterPro" id="IPR016181">
    <property type="entry name" value="Acyl_CoA_acyltransferase"/>
</dbReference>
<dbReference type="EMBL" id="CP059378">
    <property type="protein sequence ID" value="QLY81575.1"/>
    <property type="molecule type" value="Genomic_DNA"/>
</dbReference>
<evidence type="ECO:0000313" key="3">
    <source>
        <dbReference type="Proteomes" id="UP000512286"/>
    </source>
</evidence>
<feature type="domain" description="N-acetyltransferase" evidence="1">
    <location>
        <begin position="107"/>
        <end position="226"/>
    </location>
</feature>
<protein>
    <submittedName>
        <fullName evidence="2">GNAT family N-acetyltransferase</fullName>
    </submittedName>
</protein>
<sequence length="226" mass="25984">MIEYLIKNRLLHIGMLEAINRNSAAVLYSEDHGVLLKEKISGAYMLSVESFDKGKSLIDALNEGNLFLVHQEFMTDYIIKKFNLAHKLECFQASYMSKNKLKVKSELEIRPLNIKQKEVILENYNKLSEEEIDSLLNTESLFGGYKEDKLVGFIGNHLEGSIGLLEIFPAYRRLGYGEALEVYMVNHMLEKGRVPFGHIEIDNDKSIALQKKLGFTLSKDKLFWLF</sequence>
<name>A0A7D7A2F8_9CLOT</name>
<dbReference type="InterPro" id="IPR013653">
    <property type="entry name" value="GCN5-like_dom"/>
</dbReference>
<dbReference type="GO" id="GO:0016747">
    <property type="term" value="F:acyltransferase activity, transferring groups other than amino-acyl groups"/>
    <property type="evidence" value="ECO:0007669"/>
    <property type="project" value="InterPro"/>
</dbReference>
<evidence type="ECO:0000313" key="2">
    <source>
        <dbReference type="EMBL" id="QLY81575.1"/>
    </source>
</evidence>
<organism evidence="2 3">
    <name type="scientific">Clostridium intestinale</name>
    <dbReference type="NCBI Taxonomy" id="36845"/>
    <lineage>
        <taxon>Bacteria</taxon>
        <taxon>Bacillati</taxon>
        <taxon>Bacillota</taxon>
        <taxon>Clostridia</taxon>
        <taxon>Eubacteriales</taxon>
        <taxon>Clostridiaceae</taxon>
        <taxon>Clostridium</taxon>
    </lineage>
</organism>
<dbReference type="Proteomes" id="UP000512286">
    <property type="component" value="Chromosome"/>
</dbReference>
<dbReference type="PROSITE" id="PS51186">
    <property type="entry name" value="GNAT"/>
    <property type="match status" value="1"/>
</dbReference>
<reference evidence="2 3" key="1">
    <citation type="submission" date="2020-07" db="EMBL/GenBank/DDBJ databases">
        <title>Electron transfer.</title>
        <authorList>
            <person name="Huang L."/>
            <person name="Liu X."/>
            <person name="Zhou S."/>
        </authorList>
    </citation>
    <scope>NUCLEOTIDE SEQUENCE [LARGE SCALE GENOMIC DNA]</scope>
    <source>
        <strain evidence="2 3">Lx1</strain>
    </source>
</reference>
<dbReference type="AlphaFoldDB" id="A0A7D7A2F8"/>
<dbReference type="RefSeq" id="WP_181603144.1">
    <property type="nucleotide sequence ID" value="NZ_CP059378.1"/>
</dbReference>
<dbReference type="PANTHER" id="PTHR20958">
    <property type="entry name" value="GLYCINE N-ACYLTRANSFERASE-LIKE PROTEIN"/>
    <property type="match status" value="1"/>
</dbReference>
<dbReference type="CDD" id="cd04301">
    <property type="entry name" value="NAT_SF"/>
    <property type="match status" value="1"/>
</dbReference>
<evidence type="ECO:0000259" key="1">
    <source>
        <dbReference type="PROSITE" id="PS51186"/>
    </source>
</evidence>
<dbReference type="InterPro" id="IPR053225">
    <property type="entry name" value="Acyl-CoA_N-acyltransferase"/>
</dbReference>
<dbReference type="Pfam" id="PF08445">
    <property type="entry name" value="FR47"/>
    <property type="match status" value="1"/>
</dbReference>
<keyword evidence="2" id="KW-0808">Transferase</keyword>
<dbReference type="InterPro" id="IPR000182">
    <property type="entry name" value="GNAT_dom"/>
</dbReference>